<name>A0A9P4N4Z9_9PLEO</name>
<gene>
    <name evidence="3" type="ORF">CC78DRAFT_572229</name>
</gene>
<evidence type="ECO:0000313" key="3">
    <source>
        <dbReference type="EMBL" id="KAF2258866.1"/>
    </source>
</evidence>
<comment type="similarity">
    <text evidence="1">Belongs to the ustYa family.</text>
</comment>
<proteinExistence type="inferred from homology"/>
<dbReference type="AlphaFoldDB" id="A0A9P4N4Z9"/>
<protein>
    <submittedName>
        <fullName evidence="3">Uncharacterized protein</fullName>
    </submittedName>
</protein>
<dbReference type="GO" id="GO:0043386">
    <property type="term" value="P:mycotoxin biosynthetic process"/>
    <property type="evidence" value="ECO:0007669"/>
    <property type="project" value="InterPro"/>
</dbReference>
<evidence type="ECO:0000313" key="4">
    <source>
        <dbReference type="Proteomes" id="UP000800093"/>
    </source>
</evidence>
<keyword evidence="2" id="KW-0472">Membrane</keyword>
<dbReference type="OrthoDB" id="3687641at2759"/>
<evidence type="ECO:0000256" key="2">
    <source>
        <dbReference type="SAM" id="Phobius"/>
    </source>
</evidence>
<accession>A0A9P4N4Z9</accession>
<dbReference type="PANTHER" id="PTHR33365:SF7">
    <property type="entry name" value="TAT PATHWAY SIGNAL SEQUENCE"/>
    <property type="match status" value="1"/>
</dbReference>
<sequence length="252" mass="28593">MEENEPFLGANLTSSRNSKARRRLGSSNCFIFFISAFNIIILAANLLILAHRVYFADSHATSTSTCYRHFPNEILGAVARYERKPHLFVKFQDSPYTGSPNEENNKAWHELMQSMVIRVTKEELDHGQQNSLPLPGGGYMAWLGAYHELHCIYSNYYHPNLSSNTAEYAHLSVHADHCIEMLRASALCHADGSLTTFKWSPSSSKPMLDLTRPGHKCIDWSSLMDSLKDRFVGQDEIEKMVNPNFEGEEEMS</sequence>
<keyword evidence="2" id="KW-0812">Transmembrane</keyword>
<organism evidence="3 4">
    <name type="scientific">Lojkania enalia</name>
    <dbReference type="NCBI Taxonomy" id="147567"/>
    <lineage>
        <taxon>Eukaryota</taxon>
        <taxon>Fungi</taxon>
        <taxon>Dikarya</taxon>
        <taxon>Ascomycota</taxon>
        <taxon>Pezizomycotina</taxon>
        <taxon>Dothideomycetes</taxon>
        <taxon>Pleosporomycetidae</taxon>
        <taxon>Pleosporales</taxon>
        <taxon>Pleosporales incertae sedis</taxon>
        <taxon>Lojkania</taxon>
    </lineage>
</organism>
<dbReference type="Pfam" id="PF11807">
    <property type="entry name" value="UstYa"/>
    <property type="match status" value="1"/>
</dbReference>
<dbReference type="PANTHER" id="PTHR33365">
    <property type="entry name" value="YALI0B05434P"/>
    <property type="match status" value="1"/>
</dbReference>
<feature type="transmembrane region" description="Helical" evidence="2">
    <location>
        <begin position="29"/>
        <end position="50"/>
    </location>
</feature>
<dbReference type="EMBL" id="ML986733">
    <property type="protein sequence ID" value="KAF2258866.1"/>
    <property type="molecule type" value="Genomic_DNA"/>
</dbReference>
<evidence type="ECO:0000256" key="1">
    <source>
        <dbReference type="ARBA" id="ARBA00035112"/>
    </source>
</evidence>
<dbReference type="Proteomes" id="UP000800093">
    <property type="component" value="Unassembled WGS sequence"/>
</dbReference>
<comment type="caution">
    <text evidence="3">The sequence shown here is derived from an EMBL/GenBank/DDBJ whole genome shotgun (WGS) entry which is preliminary data.</text>
</comment>
<reference evidence="4" key="1">
    <citation type="journal article" date="2020" name="Stud. Mycol.">
        <title>101 Dothideomycetes genomes: A test case for predicting lifestyles and emergence of pathogens.</title>
        <authorList>
            <person name="Haridas S."/>
            <person name="Albert R."/>
            <person name="Binder M."/>
            <person name="Bloem J."/>
            <person name="LaButti K."/>
            <person name="Salamov A."/>
            <person name="Andreopoulos B."/>
            <person name="Baker S."/>
            <person name="Barry K."/>
            <person name="Bills G."/>
            <person name="Bluhm B."/>
            <person name="Cannon C."/>
            <person name="Castanera R."/>
            <person name="Culley D."/>
            <person name="Daum C."/>
            <person name="Ezra D."/>
            <person name="Gonzalez J."/>
            <person name="Henrissat B."/>
            <person name="Kuo A."/>
            <person name="Liang C."/>
            <person name="Lipzen A."/>
            <person name="Lutzoni F."/>
            <person name="Magnuson J."/>
            <person name="Mondo S."/>
            <person name="Nolan M."/>
            <person name="Ohm R."/>
            <person name="Pangilinan J."/>
            <person name="Park H.-J."/>
            <person name="Ramirez L."/>
            <person name="Alfaro M."/>
            <person name="Sun H."/>
            <person name="Tritt A."/>
            <person name="Yoshinaga Y."/>
            <person name="Zwiers L.-H."/>
            <person name="Turgeon B."/>
            <person name="Goodwin S."/>
            <person name="Spatafora J."/>
            <person name="Crous P."/>
            <person name="Grigoriev I."/>
        </authorList>
    </citation>
    <scope>NUCLEOTIDE SEQUENCE [LARGE SCALE GENOMIC DNA]</scope>
    <source>
        <strain evidence="4">CBS 304.66</strain>
    </source>
</reference>
<keyword evidence="4" id="KW-1185">Reference proteome</keyword>
<keyword evidence="2" id="KW-1133">Transmembrane helix</keyword>
<dbReference type="InterPro" id="IPR021765">
    <property type="entry name" value="UstYa-like"/>
</dbReference>